<dbReference type="GO" id="GO:0050568">
    <property type="term" value="F:protein-glutamine glutaminase activity"/>
    <property type="evidence" value="ECO:0007669"/>
    <property type="project" value="UniProtKB-UniRule"/>
</dbReference>
<evidence type="ECO:0000256" key="1">
    <source>
        <dbReference type="ARBA" id="ARBA00022500"/>
    </source>
</evidence>
<dbReference type="OrthoDB" id="9807202at2"/>
<accession>A0A3N4V3J3</accession>
<dbReference type="CDD" id="cd16352">
    <property type="entry name" value="CheD"/>
    <property type="match status" value="1"/>
</dbReference>
<dbReference type="InterPro" id="IPR011324">
    <property type="entry name" value="Cytotoxic_necrot_fac-like_cat"/>
</dbReference>
<evidence type="ECO:0000256" key="2">
    <source>
        <dbReference type="ARBA" id="ARBA00022801"/>
    </source>
</evidence>
<protein>
    <recommendedName>
        <fullName evidence="3">Probable chemoreceptor glutamine deamidase CheD</fullName>
        <ecNumber evidence="3">3.5.1.44</ecNumber>
    </recommendedName>
</protein>
<dbReference type="Gene3D" id="3.30.1330.200">
    <property type="match status" value="1"/>
</dbReference>
<keyword evidence="1 3" id="KW-0145">Chemotaxis</keyword>
<comment type="catalytic activity">
    <reaction evidence="3">
        <text>L-glutaminyl-[protein] + H2O = L-glutamyl-[protein] + NH4(+)</text>
        <dbReference type="Rhea" id="RHEA:16441"/>
        <dbReference type="Rhea" id="RHEA-COMP:10207"/>
        <dbReference type="Rhea" id="RHEA-COMP:10208"/>
        <dbReference type="ChEBI" id="CHEBI:15377"/>
        <dbReference type="ChEBI" id="CHEBI:28938"/>
        <dbReference type="ChEBI" id="CHEBI:29973"/>
        <dbReference type="ChEBI" id="CHEBI:30011"/>
        <dbReference type="EC" id="3.5.1.44"/>
    </reaction>
</comment>
<sequence length="179" mass="19394">MTFEREISQPKISSTYISQGDFSVCCNSGDLISTILGSCVATCLWDPVARVGGMNHFLLPDGTQTPNEQASSFGANSMELLINALIKAGARRDRIRAKVFGGAEMYKGLTDAGARNSEFVLSYLQTEEIPLDGQSLGGSLARRIEFDPISGRARQKLVPDACIQEKVVVEVATNDLELF</sequence>
<keyword evidence="5" id="KW-1185">Reference proteome</keyword>
<dbReference type="PANTHER" id="PTHR35147:SF2">
    <property type="entry name" value="CHEMORECEPTOR GLUTAMINE DEAMIDASE CHED-RELATED"/>
    <property type="match status" value="1"/>
</dbReference>
<evidence type="ECO:0000313" key="5">
    <source>
        <dbReference type="Proteomes" id="UP000269689"/>
    </source>
</evidence>
<organism evidence="4 5">
    <name type="scientific">Pacificibacter maritimus</name>
    <dbReference type="NCBI Taxonomy" id="762213"/>
    <lineage>
        <taxon>Bacteria</taxon>
        <taxon>Pseudomonadati</taxon>
        <taxon>Pseudomonadota</taxon>
        <taxon>Alphaproteobacteria</taxon>
        <taxon>Rhodobacterales</taxon>
        <taxon>Roseobacteraceae</taxon>
        <taxon>Pacificibacter</taxon>
    </lineage>
</organism>
<keyword evidence="2 3" id="KW-0378">Hydrolase</keyword>
<comment type="caution">
    <text evidence="4">The sequence shown here is derived from an EMBL/GenBank/DDBJ whole genome shotgun (WGS) entry which is preliminary data.</text>
</comment>
<name>A0A3N4V3J3_9RHOB</name>
<reference evidence="4 5" key="1">
    <citation type="submission" date="2018-11" db="EMBL/GenBank/DDBJ databases">
        <title>Genomic Encyclopedia of Type Strains, Phase IV (KMG-IV): sequencing the most valuable type-strain genomes for metagenomic binning, comparative biology and taxonomic classification.</title>
        <authorList>
            <person name="Goeker M."/>
        </authorList>
    </citation>
    <scope>NUCLEOTIDE SEQUENCE [LARGE SCALE GENOMIC DNA]</scope>
    <source>
        <strain evidence="4 5">DSM 104731</strain>
    </source>
</reference>
<gene>
    <name evidence="3" type="primary">cheD</name>
    <name evidence="4" type="ORF">EDD53_0803</name>
</gene>
<comment type="similarity">
    <text evidence="3">Belongs to the CheD family.</text>
</comment>
<dbReference type="AlphaFoldDB" id="A0A3N4V3J3"/>
<dbReference type="EC" id="3.5.1.44" evidence="3"/>
<dbReference type="PANTHER" id="PTHR35147">
    <property type="entry name" value="CHEMORECEPTOR GLUTAMINE DEAMIDASE CHED-RELATED"/>
    <property type="match status" value="1"/>
</dbReference>
<dbReference type="GO" id="GO:0006935">
    <property type="term" value="P:chemotaxis"/>
    <property type="evidence" value="ECO:0007669"/>
    <property type="project" value="UniProtKB-UniRule"/>
</dbReference>
<dbReference type="Proteomes" id="UP000269689">
    <property type="component" value="Unassembled WGS sequence"/>
</dbReference>
<comment type="function">
    <text evidence="3">Probably deamidates glutamine residues to glutamate on methyl-accepting chemotaxis receptors (MCPs), playing an important role in chemotaxis.</text>
</comment>
<evidence type="ECO:0000256" key="3">
    <source>
        <dbReference type="HAMAP-Rule" id="MF_01440"/>
    </source>
</evidence>
<dbReference type="SUPFAM" id="SSF64438">
    <property type="entry name" value="CNF1/YfiH-like putative cysteine hydrolases"/>
    <property type="match status" value="1"/>
</dbReference>
<proteinExistence type="inferred from homology"/>
<dbReference type="HAMAP" id="MF_01440">
    <property type="entry name" value="CheD"/>
    <property type="match status" value="1"/>
</dbReference>
<dbReference type="InterPro" id="IPR038592">
    <property type="entry name" value="CheD-like_sf"/>
</dbReference>
<dbReference type="Pfam" id="PF03975">
    <property type="entry name" value="CheD"/>
    <property type="match status" value="1"/>
</dbReference>
<dbReference type="EMBL" id="RKQK01000001">
    <property type="protein sequence ID" value="RPE71677.1"/>
    <property type="molecule type" value="Genomic_DNA"/>
</dbReference>
<evidence type="ECO:0000313" key="4">
    <source>
        <dbReference type="EMBL" id="RPE71677.1"/>
    </source>
</evidence>
<dbReference type="InterPro" id="IPR005659">
    <property type="entry name" value="Chemorcpt_Glu_NH3ase_CheD"/>
</dbReference>